<evidence type="ECO:0000313" key="17">
    <source>
        <dbReference type="Proteomes" id="UP000007364"/>
    </source>
</evidence>
<dbReference type="CDD" id="cd06223">
    <property type="entry name" value="PRTases_typeI"/>
    <property type="match status" value="1"/>
</dbReference>
<name>K2P6Z4_9FLAO</name>
<proteinExistence type="inferred from homology"/>
<dbReference type="EMBL" id="AMSG01000001">
    <property type="protein sequence ID" value="EKF56753.1"/>
    <property type="molecule type" value="Genomic_DNA"/>
</dbReference>
<organism evidence="16 17">
    <name type="scientific">Galbibacter marinus</name>
    <dbReference type="NCBI Taxonomy" id="555500"/>
    <lineage>
        <taxon>Bacteria</taxon>
        <taxon>Pseudomonadati</taxon>
        <taxon>Bacteroidota</taxon>
        <taxon>Flavobacteriia</taxon>
        <taxon>Flavobacteriales</taxon>
        <taxon>Flavobacteriaceae</taxon>
        <taxon>Galbibacter</taxon>
    </lineage>
</organism>
<dbReference type="GO" id="GO:0004845">
    <property type="term" value="F:uracil phosphoribosyltransferase activity"/>
    <property type="evidence" value="ECO:0007669"/>
    <property type="project" value="UniProtKB-EC"/>
</dbReference>
<dbReference type="SUPFAM" id="SSF53271">
    <property type="entry name" value="PRTase-like"/>
    <property type="match status" value="1"/>
</dbReference>
<evidence type="ECO:0000256" key="5">
    <source>
        <dbReference type="ARBA" id="ARBA00022533"/>
    </source>
</evidence>
<sequence>MQVHHLGNKISLLHQFLAEIRDVTIQQDRMRFRRNIERIGEVLSLELSSSLHYSEKTITTPLGQKKTYELTDEIIVCSILRAGLNLHQGILNYFDRADSSFVSAYRKHTSELDFEIKVQYMATQDFTDKILILADPMLATGRSLVAAYKALKSQGKPKEIHILSVIGAQPGIAFLEENFPKDTHLWIADIDPELNEKGYIVPGLGDAGYLSYGEKL</sequence>
<comment type="function">
    <text evidence="12">Catalyzes the conversion of uracil and 5-phospho-alpha-D-ribose 1-diphosphate (PRPP) to UMP and diphosphate.</text>
</comment>
<dbReference type="RefSeq" id="WP_008990082.1">
    <property type="nucleotide sequence ID" value="NZ_AMSG01000001.1"/>
</dbReference>
<evidence type="ECO:0000259" key="15">
    <source>
        <dbReference type="Pfam" id="PF14681"/>
    </source>
</evidence>
<evidence type="ECO:0000256" key="4">
    <source>
        <dbReference type="ARBA" id="ARBA00011894"/>
    </source>
</evidence>
<comment type="cofactor">
    <cofactor evidence="1">
        <name>Mg(2+)</name>
        <dbReference type="ChEBI" id="CHEBI:18420"/>
    </cofactor>
</comment>
<dbReference type="InterPro" id="IPR000836">
    <property type="entry name" value="PRTase_dom"/>
</dbReference>
<accession>K2P6Z4</accession>
<keyword evidence="9" id="KW-0342">GTP-binding</keyword>
<dbReference type="EC" id="2.4.2.9" evidence="4"/>
<evidence type="ECO:0000256" key="14">
    <source>
        <dbReference type="ARBA" id="ARBA00079807"/>
    </source>
</evidence>
<evidence type="ECO:0000256" key="8">
    <source>
        <dbReference type="ARBA" id="ARBA00022741"/>
    </source>
</evidence>
<evidence type="ECO:0000256" key="3">
    <source>
        <dbReference type="ARBA" id="ARBA00009516"/>
    </source>
</evidence>
<comment type="similarity">
    <text evidence="3">Belongs to the UPRTase family.</text>
</comment>
<dbReference type="eggNOG" id="COG0035">
    <property type="taxonomic scope" value="Bacteria"/>
</dbReference>
<dbReference type="PANTHER" id="PTHR11608:SF0">
    <property type="entry name" value="BIFUNCTIONAL PROTEIN PYRR"/>
    <property type="match status" value="1"/>
</dbReference>
<feature type="domain" description="Phosphoribosyltransferase" evidence="15">
    <location>
        <begin position="12"/>
        <end position="208"/>
    </location>
</feature>
<dbReference type="Gene3D" id="3.40.50.2020">
    <property type="match status" value="1"/>
</dbReference>
<evidence type="ECO:0000313" key="16">
    <source>
        <dbReference type="EMBL" id="EKF56753.1"/>
    </source>
</evidence>
<keyword evidence="7 16" id="KW-0808">Transferase</keyword>
<keyword evidence="5" id="KW-0021">Allosteric enzyme</keyword>
<dbReference type="AlphaFoldDB" id="K2P6Z4"/>
<dbReference type="GO" id="GO:0005525">
    <property type="term" value="F:GTP binding"/>
    <property type="evidence" value="ECO:0007669"/>
    <property type="project" value="UniProtKB-KW"/>
</dbReference>
<keyword evidence="17" id="KW-1185">Reference proteome</keyword>
<dbReference type="PANTHER" id="PTHR11608">
    <property type="entry name" value="BIFUNCTIONAL PROTEIN PYRR"/>
    <property type="match status" value="1"/>
</dbReference>
<keyword evidence="6 16" id="KW-0328">Glycosyltransferase</keyword>
<comment type="pathway">
    <text evidence="2">Pyrimidine metabolism; UMP biosynthesis via salvage pathway; UMP from uracil: step 1/1.</text>
</comment>
<dbReference type="PATRIC" id="fig|555500.3.peg.215"/>
<evidence type="ECO:0000256" key="9">
    <source>
        <dbReference type="ARBA" id="ARBA00023134"/>
    </source>
</evidence>
<dbReference type="InterPro" id="IPR050137">
    <property type="entry name" value="PyrR_bifunctional"/>
</dbReference>
<comment type="caution">
    <text evidence="16">The sequence shown here is derived from an EMBL/GenBank/DDBJ whole genome shotgun (WGS) entry which is preliminary data.</text>
</comment>
<dbReference type="Pfam" id="PF14681">
    <property type="entry name" value="UPRTase"/>
    <property type="match status" value="1"/>
</dbReference>
<comment type="catalytic activity">
    <reaction evidence="11">
        <text>UMP + diphosphate = 5-phospho-alpha-D-ribose 1-diphosphate + uracil</text>
        <dbReference type="Rhea" id="RHEA:13017"/>
        <dbReference type="ChEBI" id="CHEBI:17568"/>
        <dbReference type="ChEBI" id="CHEBI:33019"/>
        <dbReference type="ChEBI" id="CHEBI:57865"/>
        <dbReference type="ChEBI" id="CHEBI:58017"/>
        <dbReference type="EC" id="2.4.2.9"/>
    </reaction>
</comment>
<evidence type="ECO:0000256" key="2">
    <source>
        <dbReference type="ARBA" id="ARBA00005180"/>
    </source>
</evidence>
<evidence type="ECO:0000256" key="12">
    <source>
        <dbReference type="ARBA" id="ARBA00056901"/>
    </source>
</evidence>
<evidence type="ECO:0000256" key="7">
    <source>
        <dbReference type="ARBA" id="ARBA00022679"/>
    </source>
</evidence>
<dbReference type="OrthoDB" id="9781675at2"/>
<evidence type="ECO:0000256" key="10">
    <source>
        <dbReference type="ARBA" id="ARBA00031082"/>
    </source>
</evidence>
<evidence type="ECO:0000256" key="11">
    <source>
        <dbReference type="ARBA" id="ARBA00052919"/>
    </source>
</evidence>
<gene>
    <name evidence="16" type="primary">upp</name>
    <name evidence="16" type="ORF">I215_01025</name>
</gene>
<dbReference type="FunFam" id="3.40.50.2020:FF:000023">
    <property type="entry name" value="Probable uracil phosphoribosyltransferase"/>
    <property type="match status" value="1"/>
</dbReference>
<keyword evidence="8" id="KW-0547">Nucleotide-binding</keyword>
<dbReference type="Proteomes" id="UP000007364">
    <property type="component" value="Unassembled WGS sequence"/>
</dbReference>
<dbReference type="InterPro" id="IPR029057">
    <property type="entry name" value="PRTase-like"/>
</dbReference>
<protein>
    <recommendedName>
        <fullName evidence="13">Uracil phosphoribosyltransferase</fullName>
        <ecNumber evidence="4">2.4.2.9</ecNumber>
    </recommendedName>
    <alternativeName>
        <fullName evidence="10">UMP pyrophosphorylase</fullName>
    </alternativeName>
    <alternativeName>
        <fullName evidence="14">UPRTase</fullName>
    </alternativeName>
</protein>
<evidence type="ECO:0000256" key="6">
    <source>
        <dbReference type="ARBA" id="ARBA00022676"/>
    </source>
</evidence>
<reference evidence="16 17" key="1">
    <citation type="journal article" date="2012" name="J. Bacteriol.">
        <title>Genome Sequence of Galbibacter marinum Type Strain ck-I2-15.</title>
        <authorList>
            <person name="Lai Q."/>
            <person name="Li C."/>
            <person name="Shao Z."/>
        </authorList>
    </citation>
    <scope>NUCLEOTIDE SEQUENCE [LARGE SCALE GENOMIC DNA]</scope>
    <source>
        <strain evidence="17">ck-I2-15</strain>
    </source>
</reference>
<dbReference type="STRING" id="555500.I215_01025"/>
<evidence type="ECO:0000256" key="1">
    <source>
        <dbReference type="ARBA" id="ARBA00001946"/>
    </source>
</evidence>
<evidence type="ECO:0000256" key="13">
    <source>
        <dbReference type="ARBA" id="ARBA00072146"/>
    </source>
</evidence>
<dbReference type="NCBIfam" id="NF001097">
    <property type="entry name" value="PRK00129.1"/>
    <property type="match status" value="1"/>
</dbReference>